<organism evidence="6 7">
    <name type="scientific">Ohtaekwangia koreensis</name>
    <dbReference type="NCBI Taxonomy" id="688867"/>
    <lineage>
        <taxon>Bacteria</taxon>
        <taxon>Pseudomonadati</taxon>
        <taxon>Bacteroidota</taxon>
        <taxon>Cytophagia</taxon>
        <taxon>Cytophagales</taxon>
        <taxon>Fulvivirgaceae</taxon>
        <taxon>Ohtaekwangia</taxon>
    </lineage>
</organism>
<feature type="binding site" evidence="4">
    <location>
        <begin position="15"/>
        <end position="17"/>
    </location>
    <ligand>
        <name>N(1)-(5-phospho-beta-D-ribosyl)glycinamide</name>
        <dbReference type="ChEBI" id="CHEBI:143788"/>
    </ligand>
</feature>
<dbReference type="HAMAP" id="MF_01930">
    <property type="entry name" value="PurN"/>
    <property type="match status" value="1"/>
</dbReference>
<protein>
    <recommendedName>
        <fullName evidence="4">Phosphoribosylglycinamide formyltransferase</fullName>
        <ecNumber evidence="4">2.1.2.2</ecNumber>
    </recommendedName>
    <alternativeName>
        <fullName evidence="4">5'-phosphoribosylglycinamide transformylase</fullName>
    </alternativeName>
    <alternativeName>
        <fullName evidence="4">GAR transformylase</fullName>
        <shortName evidence="4">GART</shortName>
    </alternativeName>
</protein>
<dbReference type="Pfam" id="PF00551">
    <property type="entry name" value="Formyl_trans_N"/>
    <property type="match status" value="1"/>
</dbReference>
<evidence type="ECO:0000256" key="2">
    <source>
        <dbReference type="ARBA" id="ARBA00022679"/>
    </source>
</evidence>
<keyword evidence="3 4" id="KW-0658">Purine biosynthesis</keyword>
<comment type="catalytic activity">
    <reaction evidence="4">
        <text>N(1)-(5-phospho-beta-D-ribosyl)glycinamide + (6R)-10-formyltetrahydrofolate = N(2)-formyl-N(1)-(5-phospho-beta-D-ribosyl)glycinamide + (6S)-5,6,7,8-tetrahydrofolate + H(+)</text>
        <dbReference type="Rhea" id="RHEA:15053"/>
        <dbReference type="ChEBI" id="CHEBI:15378"/>
        <dbReference type="ChEBI" id="CHEBI:57453"/>
        <dbReference type="ChEBI" id="CHEBI:143788"/>
        <dbReference type="ChEBI" id="CHEBI:147286"/>
        <dbReference type="ChEBI" id="CHEBI:195366"/>
        <dbReference type="EC" id="2.1.2.2"/>
    </reaction>
</comment>
<dbReference type="InterPro" id="IPR004607">
    <property type="entry name" value="GART"/>
</dbReference>
<keyword evidence="2 4" id="KW-0808">Transferase</keyword>
<dbReference type="PANTHER" id="PTHR43369">
    <property type="entry name" value="PHOSPHORIBOSYLGLYCINAMIDE FORMYLTRANSFERASE"/>
    <property type="match status" value="1"/>
</dbReference>
<evidence type="ECO:0000256" key="4">
    <source>
        <dbReference type="HAMAP-Rule" id="MF_01930"/>
    </source>
</evidence>
<dbReference type="PANTHER" id="PTHR43369:SF2">
    <property type="entry name" value="PHOSPHORIBOSYLGLYCINAMIDE FORMYLTRANSFERASE"/>
    <property type="match status" value="1"/>
</dbReference>
<gene>
    <name evidence="4" type="primary">purN</name>
    <name evidence="6" type="ORF">SAMN05660236_2707</name>
</gene>
<reference evidence="6 7" key="1">
    <citation type="submission" date="2017-02" db="EMBL/GenBank/DDBJ databases">
        <authorList>
            <person name="Peterson S.W."/>
        </authorList>
    </citation>
    <scope>NUCLEOTIDE SEQUENCE [LARGE SCALE GENOMIC DNA]</scope>
    <source>
        <strain evidence="6 7">DSM 25262</strain>
    </source>
</reference>
<dbReference type="GO" id="GO:0004644">
    <property type="term" value="F:phosphoribosylglycinamide formyltransferase activity"/>
    <property type="evidence" value="ECO:0007669"/>
    <property type="project" value="UniProtKB-UniRule"/>
</dbReference>
<comment type="caution">
    <text evidence="4">Lacks conserved residue(s) required for the propagation of feature annotation.</text>
</comment>
<dbReference type="InterPro" id="IPR002376">
    <property type="entry name" value="Formyl_transf_N"/>
</dbReference>
<dbReference type="RefSeq" id="WP_079687291.1">
    <property type="nucleotide sequence ID" value="NZ_FUZU01000002.1"/>
</dbReference>
<evidence type="ECO:0000259" key="5">
    <source>
        <dbReference type="Pfam" id="PF00551"/>
    </source>
</evidence>
<dbReference type="OrthoDB" id="9806170at2"/>
<dbReference type="GO" id="GO:0006189">
    <property type="term" value="P:'de novo' IMP biosynthetic process"/>
    <property type="evidence" value="ECO:0007669"/>
    <property type="project" value="UniProtKB-UniRule"/>
</dbReference>
<dbReference type="SUPFAM" id="SSF53328">
    <property type="entry name" value="Formyltransferase"/>
    <property type="match status" value="1"/>
</dbReference>
<comment type="similarity">
    <text evidence="4">Belongs to the GART family.</text>
</comment>
<feature type="active site" description="Proton donor" evidence="4">
    <location>
        <position position="107"/>
    </location>
</feature>
<comment type="function">
    <text evidence="4">Catalyzes the transfer of a formyl group from 10-formyltetrahydrofolate to 5-phospho-ribosyl-glycinamide (GAR), producing 5-phospho-ribosyl-N-formylglycinamide (FGAR) and tetrahydrofolate.</text>
</comment>
<feature type="site" description="Raises pKa of active site His" evidence="4">
    <location>
        <position position="148"/>
    </location>
</feature>
<dbReference type="Proteomes" id="UP000190961">
    <property type="component" value="Unassembled WGS sequence"/>
</dbReference>
<feature type="binding site" evidence="4">
    <location>
        <position position="65"/>
    </location>
    <ligand>
        <name>(6R)-10-formyltetrahydrofolate</name>
        <dbReference type="ChEBI" id="CHEBI:195366"/>
    </ligand>
</feature>
<dbReference type="EMBL" id="FUZU01000002">
    <property type="protein sequence ID" value="SKC72052.1"/>
    <property type="molecule type" value="Genomic_DNA"/>
</dbReference>
<comment type="pathway">
    <text evidence="1 4">Purine metabolism; IMP biosynthesis via de novo pathway; N(2)-formyl-N(1)-(5-phospho-D-ribosyl)glycinamide from N(1)-(5-phospho-D-ribosyl)glycinamide (10-formyl THF route): step 1/1.</text>
</comment>
<dbReference type="CDD" id="cd08645">
    <property type="entry name" value="FMT_core_GART"/>
    <property type="match status" value="1"/>
</dbReference>
<proteinExistence type="inferred from homology"/>
<evidence type="ECO:0000313" key="6">
    <source>
        <dbReference type="EMBL" id="SKC72052.1"/>
    </source>
</evidence>
<evidence type="ECO:0000256" key="1">
    <source>
        <dbReference type="ARBA" id="ARBA00005054"/>
    </source>
</evidence>
<accession>A0A1T5L7R2</accession>
<keyword evidence="7" id="KW-1185">Reference proteome</keyword>
<feature type="domain" description="Formyl transferase N-terminal" evidence="5">
    <location>
        <begin position="6"/>
        <end position="185"/>
    </location>
</feature>
<dbReference type="EC" id="2.1.2.2" evidence="4"/>
<evidence type="ECO:0000313" key="7">
    <source>
        <dbReference type="Proteomes" id="UP000190961"/>
    </source>
</evidence>
<dbReference type="UniPathway" id="UPA00074">
    <property type="reaction ID" value="UER00126"/>
</dbReference>
<dbReference type="InterPro" id="IPR036477">
    <property type="entry name" value="Formyl_transf_N_sf"/>
</dbReference>
<dbReference type="GO" id="GO:0005829">
    <property type="term" value="C:cytosol"/>
    <property type="evidence" value="ECO:0007669"/>
    <property type="project" value="TreeGrafter"/>
</dbReference>
<feature type="binding site" evidence="4">
    <location>
        <position position="105"/>
    </location>
    <ligand>
        <name>(6R)-10-formyltetrahydrofolate</name>
        <dbReference type="ChEBI" id="CHEBI:195366"/>
    </ligand>
</feature>
<dbReference type="AlphaFoldDB" id="A0A1T5L7R2"/>
<name>A0A1T5L7R2_9BACT</name>
<dbReference type="Gene3D" id="3.40.50.170">
    <property type="entry name" value="Formyl transferase, N-terminal domain"/>
    <property type="match status" value="1"/>
</dbReference>
<dbReference type="STRING" id="688867.SAMN05660236_2707"/>
<evidence type="ECO:0000256" key="3">
    <source>
        <dbReference type="ARBA" id="ARBA00022755"/>
    </source>
</evidence>
<sequence>MSEKYRLAVFASGSGTNAEEIFKYFKNHPSIEVVLLVSNNPQAFVLERARNYGISTKTFDRQQFRESTVVLEWLQEKNVTHVVLAGFLWLIPTYLVQAFPHKIINIHPALLPKHGGKGMYGMKVHEAVKLARDYETGITIHAVDEKYDEGEVIFQASCPVHADDTPEQIADKVHQLEYKHYPAVIERWITD</sequence>